<dbReference type="InterPro" id="IPR000212">
    <property type="entry name" value="DNA_helicase_UvrD/REP"/>
</dbReference>
<name>A0A918LGZ7_9PSEU</name>
<accession>A0A918LGZ7</accession>
<keyword evidence="2" id="KW-1185">Reference proteome</keyword>
<evidence type="ECO:0000313" key="2">
    <source>
        <dbReference type="Proteomes" id="UP000660680"/>
    </source>
</evidence>
<proteinExistence type="predicted"/>
<dbReference type="Gene3D" id="3.40.50.300">
    <property type="entry name" value="P-loop containing nucleotide triphosphate hydrolases"/>
    <property type="match status" value="1"/>
</dbReference>
<dbReference type="PANTHER" id="PTHR11070:SF45">
    <property type="entry name" value="DNA 3'-5' HELICASE"/>
    <property type="match status" value="1"/>
</dbReference>
<sequence length="331" mass="35577">MLRQMERGGGASTTLAQLSRNRGISQVVRAIWPAVDPARLVFDLLTDAEQLAAAADGILSADEQRAVLLPTRPRGVKSMRWSTVDLAMLDEVAGLVATPARMGHIVVDESQDLSPLHFRAIARRVAGACTVLGDLAQATSPFAVRDWSEVLTHLDRPKGAVEVLNRGYRVPAEIIDYAARLLPSIAPDLTGPQSFRHTEGALHVTRTPASDQLDLLITTLEDALRREGSVGVIAADKDIPTLQAALSTHGLSHTVLGEEDTPERLTLAPVTLTKGLEYDTVVVIEPTHIVDAEPRGLQRLYVALTRAVSTLHVIHSEDLPSALTPELALAG</sequence>
<dbReference type="Proteomes" id="UP000660680">
    <property type="component" value="Unassembled WGS sequence"/>
</dbReference>
<dbReference type="InterPro" id="IPR027417">
    <property type="entry name" value="P-loop_NTPase"/>
</dbReference>
<dbReference type="GO" id="GO:0003677">
    <property type="term" value="F:DNA binding"/>
    <property type="evidence" value="ECO:0007669"/>
    <property type="project" value="InterPro"/>
</dbReference>
<comment type="caution">
    <text evidence="1">The sequence shown here is derived from an EMBL/GenBank/DDBJ whole genome shotgun (WGS) entry which is preliminary data.</text>
</comment>
<reference evidence="1" key="1">
    <citation type="journal article" date="2014" name="Int. J. Syst. Evol. Microbiol.">
        <title>Complete genome sequence of Corynebacterium casei LMG S-19264T (=DSM 44701T), isolated from a smear-ripened cheese.</title>
        <authorList>
            <consortium name="US DOE Joint Genome Institute (JGI-PGF)"/>
            <person name="Walter F."/>
            <person name="Albersmeier A."/>
            <person name="Kalinowski J."/>
            <person name="Ruckert C."/>
        </authorList>
    </citation>
    <scope>NUCLEOTIDE SEQUENCE</scope>
    <source>
        <strain evidence="1">JCM 3276</strain>
    </source>
</reference>
<dbReference type="EMBL" id="BMRB01000004">
    <property type="protein sequence ID" value="GGS45336.1"/>
    <property type="molecule type" value="Genomic_DNA"/>
</dbReference>
<organism evidence="1 2">
    <name type="scientific">Actinokineospora fastidiosa</name>
    <dbReference type="NCBI Taxonomy" id="1816"/>
    <lineage>
        <taxon>Bacteria</taxon>
        <taxon>Bacillati</taxon>
        <taxon>Actinomycetota</taxon>
        <taxon>Actinomycetes</taxon>
        <taxon>Pseudonocardiales</taxon>
        <taxon>Pseudonocardiaceae</taxon>
        <taxon>Actinokineospora</taxon>
    </lineage>
</organism>
<evidence type="ECO:0008006" key="3">
    <source>
        <dbReference type="Google" id="ProtNLM"/>
    </source>
</evidence>
<protein>
    <recommendedName>
        <fullName evidence="3">DNA helicase</fullName>
    </recommendedName>
</protein>
<dbReference type="GO" id="GO:0000725">
    <property type="term" value="P:recombinational repair"/>
    <property type="evidence" value="ECO:0007669"/>
    <property type="project" value="TreeGrafter"/>
</dbReference>
<dbReference type="GO" id="GO:0005829">
    <property type="term" value="C:cytosol"/>
    <property type="evidence" value="ECO:0007669"/>
    <property type="project" value="TreeGrafter"/>
</dbReference>
<gene>
    <name evidence="1" type="ORF">GCM10010171_45510</name>
</gene>
<dbReference type="SUPFAM" id="SSF52540">
    <property type="entry name" value="P-loop containing nucleoside triphosphate hydrolases"/>
    <property type="match status" value="1"/>
</dbReference>
<dbReference type="RefSeq" id="WP_229787236.1">
    <property type="nucleotide sequence ID" value="NZ_BMRB01000004.1"/>
</dbReference>
<dbReference type="GO" id="GO:0043138">
    <property type="term" value="F:3'-5' DNA helicase activity"/>
    <property type="evidence" value="ECO:0007669"/>
    <property type="project" value="TreeGrafter"/>
</dbReference>
<dbReference type="PANTHER" id="PTHR11070">
    <property type="entry name" value="UVRD / RECB / PCRA DNA HELICASE FAMILY MEMBER"/>
    <property type="match status" value="1"/>
</dbReference>
<evidence type="ECO:0000313" key="1">
    <source>
        <dbReference type="EMBL" id="GGS45336.1"/>
    </source>
</evidence>
<reference evidence="1" key="2">
    <citation type="submission" date="2020-09" db="EMBL/GenBank/DDBJ databases">
        <authorList>
            <person name="Sun Q."/>
            <person name="Ohkuma M."/>
        </authorList>
    </citation>
    <scope>NUCLEOTIDE SEQUENCE</scope>
    <source>
        <strain evidence="1">JCM 3276</strain>
    </source>
</reference>
<dbReference type="AlphaFoldDB" id="A0A918LGZ7"/>
<dbReference type="GO" id="GO:0005524">
    <property type="term" value="F:ATP binding"/>
    <property type="evidence" value="ECO:0007669"/>
    <property type="project" value="InterPro"/>
</dbReference>